<keyword evidence="3" id="KW-1185">Reference proteome</keyword>
<comment type="caution">
    <text evidence="2">The sequence shown here is derived from an EMBL/GenBank/DDBJ whole genome shotgun (WGS) entry which is preliminary data.</text>
</comment>
<protein>
    <submittedName>
        <fullName evidence="2">Aminoglycoside phosphotransferase family protein</fullName>
    </submittedName>
</protein>
<evidence type="ECO:0000259" key="1">
    <source>
        <dbReference type="Pfam" id="PF01636"/>
    </source>
</evidence>
<gene>
    <name evidence="2" type="ORF">IQ217_16565</name>
</gene>
<feature type="domain" description="Aminoglycoside phosphotransferase" evidence="1">
    <location>
        <begin position="30"/>
        <end position="274"/>
    </location>
</feature>
<dbReference type="Proteomes" id="UP000658720">
    <property type="component" value="Unassembled WGS sequence"/>
</dbReference>
<dbReference type="InterPro" id="IPR002575">
    <property type="entry name" value="Aminoglycoside_PTrfase"/>
</dbReference>
<dbReference type="PANTHER" id="PTHR21064:SF5">
    <property type="entry name" value="SLR1880 PROTEIN"/>
    <property type="match status" value="1"/>
</dbReference>
<sequence>MESTGKISNVAEKVFAIADQFDHQGKIIQIKSFGNGNINDTFLVDLDGETQTSFVLQRINHEVFKNPAAVMGNMVWVTSHIKQKLQRHPLERPWLMPEVILTKDNQDHWDSGTGEFWRAISFIAGSESFDTLTNPAQAREVGTALGIFHQLLSDLSPSKLVDTLPGFHHTPVYLEQYQQALAQSPRLTGALSPEINHCQRVIDTWIGRCGVLEKAKAKGELPLRLMHGDPKVNNILFDRQSGQAVSVIDLDTTKPGLIHYDLGDCLRSGCNLLGEETENWSAVEFDLDLCRAILAGYLPQCRHFLTAADYDYLFPAIALISFELGLRFFTDYLNGDRYFKVKYPEHNLIRALVQFQLATDIQNQEDAIGRMINDIRG</sequence>
<proteinExistence type="predicted"/>
<organism evidence="2 3">
    <name type="scientific">Synechocystis salina LEGE 00031</name>
    <dbReference type="NCBI Taxonomy" id="1828736"/>
    <lineage>
        <taxon>Bacteria</taxon>
        <taxon>Bacillati</taxon>
        <taxon>Cyanobacteriota</taxon>
        <taxon>Cyanophyceae</taxon>
        <taxon>Synechococcales</taxon>
        <taxon>Merismopediaceae</taxon>
        <taxon>Synechocystis</taxon>
    </lineage>
</organism>
<dbReference type="EMBL" id="JADEVV010000062">
    <property type="protein sequence ID" value="MBE9255420.1"/>
    <property type="molecule type" value="Genomic_DNA"/>
</dbReference>
<accession>A0ABR9VVN4</accession>
<evidence type="ECO:0000313" key="3">
    <source>
        <dbReference type="Proteomes" id="UP000658720"/>
    </source>
</evidence>
<dbReference type="Gene3D" id="3.90.1200.10">
    <property type="match status" value="1"/>
</dbReference>
<dbReference type="SUPFAM" id="SSF56112">
    <property type="entry name" value="Protein kinase-like (PK-like)"/>
    <property type="match status" value="1"/>
</dbReference>
<reference evidence="2 3" key="1">
    <citation type="submission" date="2020-10" db="EMBL/GenBank/DDBJ databases">
        <authorList>
            <person name="Castelo-Branco R."/>
            <person name="Eusebio N."/>
            <person name="Adriana R."/>
            <person name="Vieira A."/>
            <person name="Brugerolle De Fraissinette N."/>
            <person name="Rezende De Castro R."/>
            <person name="Schneider M.P."/>
            <person name="Vasconcelos V."/>
            <person name="Leao P.N."/>
        </authorList>
    </citation>
    <scope>NUCLEOTIDE SEQUENCE [LARGE SCALE GENOMIC DNA]</scope>
    <source>
        <strain evidence="2 3">LEGE 00031</strain>
    </source>
</reference>
<dbReference type="InterPro" id="IPR050249">
    <property type="entry name" value="Pseudomonas-type_ThrB"/>
</dbReference>
<dbReference type="Pfam" id="PF01636">
    <property type="entry name" value="APH"/>
    <property type="match status" value="1"/>
</dbReference>
<evidence type="ECO:0000313" key="2">
    <source>
        <dbReference type="EMBL" id="MBE9255420.1"/>
    </source>
</evidence>
<dbReference type="InterPro" id="IPR011009">
    <property type="entry name" value="Kinase-like_dom_sf"/>
</dbReference>
<dbReference type="RefSeq" id="WP_194020792.1">
    <property type="nucleotide sequence ID" value="NZ_JADEVV010000062.1"/>
</dbReference>
<dbReference type="PANTHER" id="PTHR21064">
    <property type="entry name" value="AMINOGLYCOSIDE PHOSPHOTRANSFERASE DOMAIN-CONTAINING PROTEIN-RELATED"/>
    <property type="match status" value="1"/>
</dbReference>
<name>A0ABR9VVN4_9SYNC</name>